<comment type="caution">
    <text evidence="1">The sequence shown here is derived from an EMBL/GenBank/DDBJ whole genome shotgun (WGS) entry which is preliminary data.</text>
</comment>
<evidence type="ECO:0000313" key="1">
    <source>
        <dbReference type="EMBL" id="MCI49557.1"/>
    </source>
</evidence>
<reference evidence="1 2" key="1">
    <citation type="journal article" date="2018" name="Front. Plant Sci.">
        <title>Red Clover (Trifolium pratense) and Zigzag Clover (T. medium) - A Picture of Genomic Similarities and Differences.</title>
        <authorList>
            <person name="Dluhosova J."/>
            <person name="Istvanek J."/>
            <person name="Nedelnik J."/>
            <person name="Repkova J."/>
        </authorList>
    </citation>
    <scope>NUCLEOTIDE SEQUENCE [LARGE SCALE GENOMIC DNA]</scope>
    <source>
        <strain evidence="2">cv. 10/8</strain>
        <tissue evidence="1">Leaf</tissue>
    </source>
</reference>
<dbReference type="AlphaFoldDB" id="A0A392SMD2"/>
<keyword evidence="2" id="KW-1185">Reference proteome</keyword>
<organism evidence="1 2">
    <name type="scientific">Trifolium medium</name>
    <dbReference type="NCBI Taxonomy" id="97028"/>
    <lineage>
        <taxon>Eukaryota</taxon>
        <taxon>Viridiplantae</taxon>
        <taxon>Streptophyta</taxon>
        <taxon>Embryophyta</taxon>
        <taxon>Tracheophyta</taxon>
        <taxon>Spermatophyta</taxon>
        <taxon>Magnoliopsida</taxon>
        <taxon>eudicotyledons</taxon>
        <taxon>Gunneridae</taxon>
        <taxon>Pentapetalae</taxon>
        <taxon>rosids</taxon>
        <taxon>fabids</taxon>
        <taxon>Fabales</taxon>
        <taxon>Fabaceae</taxon>
        <taxon>Papilionoideae</taxon>
        <taxon>50 kb inversion clade</taxon>
        <taxon>NPAAA clade</taxon>
        <taxon>Hologalegina</taxon>
        <taxon>IRL clade</taxon>
        <taxon>Trifolieae</taxon>
        <taxon>Trifolium</taxon>
    </lineage>
</organism>
<accession>A0A392SMD2</accession>
<proteinExistence type="predicted"/>
<dbReference type="EMBL" id="LXQA010402995">
    <property type="protein sequence ID" value="MCI49557.1"/>
    <property type="molecule type" value="Genomic_DNA"/>
</dbReference>
<evidence type="ECO:0000313" key="2">
    <source>
        <dbReference type="Proteomes" id="UP000265520"/>
    </source>
</evidence>
<dbReference type="Proteomes" id="UP000265520">
    <property type="component" value="Unassembled WGS sequence"/>
</dbReference>
<sequence>MLENGCLPNKSTYLMLIDGLLLSGGMKQEINKLVSSAMSTGVDADLWNHFVKPVVGNVDGCAAEFDRILLENAA</sequence>
<name>A0A392SMD2_9FABA</name>
<protein>
    <submittedName>
        <fullName evidence="1">Pentatricopeptide repeat-containing protein</fullName>
    </submittedName>
</protein>